<sequence length="157" mass="18083">MISTKEHGDKLSITLKPNNSSTVTNNIVFFGLLALLCITFGIGFFFVGAVMILPFAGLEILALFIVLRINRSWVEQTQTIAIDKLYVYLSNSYRKTELKKYSRFHSKFIVEKDQTKKVFLMHKKEKLPIGSFLNEEEIEDLIQCLKSKVNHLNHSVR</sequence>
<dbReference type="AlphaFoldDB" id="A0A368BPB9"/>
<gene>
    <name evidence="2" type="ORF">DBW97_00130</name>
</gene>
<comment type="caution">
    <text evidence="2">The sequence shown here is derived from an EMBL/GenBank/DDBJ whole genome shotgun (WGS) entry which is preliminary data.</text>
</comment>
<accession>A0A368BPB9</accession>
<proteinExistence type="predicted"/>
<name>A0A368BPB9_9GAMM</name>
<reference evidence="2 3" key="1">
    <citation type="journal article" date="2018" name="Microbiome">
        <title>Fine metagenomic profile of the Mediterranean stratified and mixed water columns revealed by assembly and recruitment.</title>
        <authorList>
            <person name="Haro-Moreno J.M."/>
            <person name="Lopez-Perez M."/>
            <person name="De La Torre J.R."/>
            <person name="Picazo A."/>
            <person name="Camacho A."/>
            <person name="Rodriguez-Valera F."/>
        </authorList>
    </citation>
    <scope>NUCLEOTIDE SEQUENCE [LARGE SCALE GENOMIC DNA]</scope>
    <source>
        <strain evidence="2">MED-G83</strain>
    </source>
</reference>
<dbReference type="InterPro" id="IPR019253">
    <property type="entry name" value="DUF2244_TM"/>
</dbReference>
<feature type="transmembrane region" description="Helical" evidence="1">
    <location>
        <begin position="52"/>
        <end position="69"/>
    </location>
</feature>
<keyword evidence="1" id="KW-0472">Membrane</keyword>
<dbReference type="EMBL" id="QOPD01000001">
    <property type="protein sequence ID" value="RCL39168.1"/>
    <property type="molecule type" value="Genomic_DNA"/>
</dbReference>
<dbReference type="Proteomes" id="UP000252147">
    <property type="component" value="Unassembled WGS sequence"/>
</dbReference>
<evidence type="ECO:0000313" key="2">
    <source>
        <dbReference type="EMBL" id="RCL39168.1"/>
    </source>
</evidence>
<evidence type="ECO:0000256" key="1">
    <source>
        <dbReference type="SAM" id="Phobius"/>
    </source>
</evidence>
<keyword evidence="1" id="KW-0812">Transmembrane</keyword>
<keyword evidence="1" id="KW-1133">Transmembrane helix</keyword>
<organism evidence="2 3">
    <name type="scientific">SAR86 cluster bacterium</name>
    <dbReference type="NCBI Taxonomy" id="2030880"/>
    <lineage>
        <taxon>Bacteria</taxon>
        <taxon>Pseudomonadati</taxon>
        <taxon>Pseudomonadota</taxon>
        <taxon>Gammaproteobacteria</taxon>
        <taxon>SAR86 cluster</taxon>
    </lineage>
</organism>
<protein>
    <submittedName>
        <fullName evidence="2">DUF2244 domain-containing protein</fullName>
    </submittedName>
</protein>
<evidence type="ECO:0000313" key="3">
    <source>
        <dbReference type="Proteomes" id="UP000252147"/>
    </source>
</evidence>
<feature type="transmembrane region" description="Helical" evidence="1">
    <location>
        <begin position="27"/>
        <end position="46"/>
    </location>
</feature>
<dbReference type="Pfam" id="PF10003">
    <property type="entry name" value="DUF2244"/>
    <property type="match status" value="1"/>
</dbReference>